<protein>
    <submittedName>
        <fullName evidence="2">Archaeal holliday junction resolvase family protein</fullName>
    </submittedName>
</protein>
<dbReference type="PANTHER" id="PTHR34039">
    <property type="entry name" value="UPF0102 PROTEIN YRAN"/>
    <property type="match status" value="1"/>
</dbReference>
<evidence type="ECO:0000313" key="2">
    <source>
        <dbReference type="EMBL" id="KJV57112.1"/>
    </source>
</evidence>
<dbReference type="InterPro" id="IPR003509">
    <property type="entry name" value="UPF0102_YraN-like"/>
</dbReference>
<dbReference type="Pfam" id="PF02021">
    <property type="entry name" value="UPF0102"/>
    <property type="match status" value="1"/>
</dbReference>
<accession>A0A0F3MNU5</accession>
<evidence type="ECO:0000313" key="3">
    <source>
        <dbReference type="Proteomes" id="UP000033616"/>
    </source>
</evidence>
<comment type="caution">
    <text evidence="2">The sequence shown here is derived from an EMBL/GenBank/DDBJ whole genome shotgun (WGS) entry which is preliminary data.</text>
</comment>
<dbReference type="Proteomes" id="UP000033616">
    <property type="component" value="Unassembled WGS sequence"/>
</dbReference>
<dbReference type="STRING" id="1359168.OCHUTO_0236"/>
<keyword evidence="3" id="KW-1185">Reference proteome</keyword>
<proteinExistence type="inferred from homology"/>
<dbReference type="InterPro" id="IPR011335">
    <property type="entry name" value="Restrct_endonuc-II-like"/>
</dbReference>
<dbReference type="PATRIC" id="fig|1359168.3.peg.937"/>
<organism evidence="2 3">
    <name type="scientific">Orientia chuto str. Dubai</name>
    <dbReference type="NCBI Taxonomy" id="1359168"/>
    <lineage>
        <taxon>Bacteria</taxon>
        <taxon>Pseudomonadati</taxon>
        <taxon>Pseudomonadota</taxon>
        <taxon>Alphaproteobacteria</taxon>
        <taxon>Rickettsiales</taxon>
        <taxon>Rickettsiaceae</taxon>
        <taxon>Rickettsieae</taxon>
        <taxon>Orientia</taxon>
    </lineage>
</organism>
<dbReference type="Gene3D" id="3.40.1350.10">
    <property type="match status" value="1"/>
</dbReference>
<sequence length="112" mass="13212">MISCYNLGILAEWLIIARYCIRLYCLIAHRMRNSAGEIDIICTKGQIIIFIEVKARRSNFDDTICSHNQIARIRKAAELYLYHNKQYSNFNVRFDLAIVRPMQFPLIIENAW</sequence>
<dbReference type="PANTHER" id="PTHR34039:SF1">
    <property type="entry name" value="UPF0102 PROTEIN YRAN"/>
    <property type="match status" value="1"/>
</dbReference>
<dbReference type="InterPro" id="IPR011856">
    <property type="entry name" value="tRNA_endonuc-like_dom_sf"/>
</dbReference>
<name>A0A0F3MNU5_9RICK</name>
<reference evidence="2 3" key="1">
    <citation type="submission" date="2015-02" db="EMBL/GenBank/DDBJ databases">
        <title>Genome Sequencing of Rickettsiales.</title>
        <authorList>
            <person name="Daugherty S.C."/>
            <person name="Su Q."/>
            <person name="Abolude K."/>
            <person name="Beier-Sexton M."/>
            <person name="Carlyon J.A."/>
            <person name="Carter R."/>
            <person name="Day N.P."/>
            <person name="Dumler S.J."/>
            <person name="Dyachenko V."/>
            <person name="Godinez A."/>
            <person name="Kurtti T.J."/>
            <person name="Lichay M."/>
            <person name="Mullins K.E."/>
            <person name="Ott S."/>
            <person name="Pappas-Brown V."/>
            <person name="Paris D.H."/>
            <person name="Patel P."/>
            <person name="Richards A.L."/>
            <person name="Sadzewicz L."/>
            <person name="Sears K."/>
            <person name="Seidman D."/>
            <person name="Sengamalay N."/>
            <person name="Stenos J."/>
            <person name="Tallon L.J."/>
            <person name="Vincent G."/>
            <person name="Fraser C.M."/>
            <person name="Munderloh U."/>
            <person name="Dunning-Hotopp J.C."/>
        </authorList>
    </citation>
    <scope>NUCLEOTIDE SEQUENCE [LARGE SCALE GENOMIC DNA]</scope>
    <source>
        <strain evidence="2 3">Fuller</strain>
    </source>
</reference>
<evidence type="ECO:0000256" key="1">
    <source>
        <dbReference type="ARBA" id="ARBA00006738"/>
    </source>
</evidence>
<gene>
    <name evidence="2" type="ORF">OCHUTO_0236</name>
</gene>
<dbReference type="SUPFAM" id="SSF52980">
    <property type="entry name" value="Restriction endonuclease-like"/>
    <property type="match status" value="1"/>
</dbReference>
<dbReference type="GO" id="GO:0003676">
    <property type="term" value="F:nucleic acid binding"/>
    <property type="evidence" value="ECO:0007669"/>
    <property type="project" value="InterPro"/>
</dbReference>
<dbReference type="RefSeq" id="WP_045797020.1">
    <property type="nucleotide sequence ID" value="NZ_LANP01000004.1"/>
</dbReference>
<dbReference type="AlphaFoldDB" id="A0A0F3MNU5"/>
<comment type="similarity">
    <text evidence="1">Belongs to the UPF0102 family.</text>
</comment>
<dbReference type="OrthoDB" id="9812968at2"/>
<dbReference type="EMBL" id="LANP01000004">
    <property type="protein sequence ID" value="KJV57112.1"/>
    <property type="molecule type" value="Genomic_DNA"/>
</dbReference>